<feature type="compositionally biased region" description="Basic and acidic residues" evidence="1">
    <location>
        <begin position="596"/>
        <end position="618"/>
    </location>
</feature>
<feature type="compositionally biased region" description="Polar residues" evidence="1">
    <location>
        <begin position="77"/>
        <end position="97"/>
    </location>
</feature>
<name>A0A6J2XSZ1_SITOR</name>
<feature type="region of interest" description="Disordered" evidence="1">
    <location>
        <begin position="177"/>
        <end position="205"/>
    </location>
</feature>
<feature type="compositionally biased region" description="Polar residues" evidence="1">
    <location>
        <begin position="279"/>
        <end position="298"/>
    </location>
</feature>
<feature type="region of interest" description="Disordered" evidence="1">
    <location>
        <begin position="316"/>
        <end position="374"/>
    </location>
</feature>
<dbReference type="InParanoid" id="A0A6J2XSZ1"/>
<feature type="compositionally biased region" description="Polar residues" evidence="1">
    <location>
        <begin position="177"/>
        <end position="190"/>
    </location>
</feature>
<feature type="region of interest" description="Disordered" evidence="1">
    <location>
        <begin position="51"/>
        <end position="99"/>
    </location>
</feature>
<accession>A0A6J2XSZ1</accession>
<dbReference type="Proteomes" id="UP000504635">
    <property type="component" value="Unplaced"/>
</dbReference>
<evidence type="ECO:0000256" key="1">
    <source>
        <dbReference type="SAM" id="MobiDB-lite"/>
    </source>
</evidence>
<evidence type="ECO:0000313" key="3">
    <source>
        <dbReference type="RefSeq" id="XP_030754136.1"/>
    </source>
</evidence>
<reference evidence="3" key="1">
    <citation type="submission" date="2025-08" db="UniProtKB">
        <authorList>
            <consortium name="RefSeq"/>
        </authorList>
    </citation>
    <scope>IDENTIFICATION</scope>
    <source>
        <tissue evidence="3">Gonads</tissue>
    </source>
</reference>
<dbReference type="RefSeq" id="XP_030754136.1">
    <property type="nucleotide sequence ID" value="XM_030898276.1"/>
</dbReference>
<feature type="region of interest" description="Disordered" evidence="1">
    <location>
        <begin position="596"/>
        <end position="622"/>
    </location>
</feature>
<evidence type="ECO:0000313" key="2">
    <source>
        <dbReference type="Proteomes" id="UP000504635"/>
    </source>
</evidence>
<keyword evidence="2" id="KW-1185">Reference proteome</keyword>
<gene>
    <name evidence="3" type="primary">LOC115880940</name>
</gene>
<organism evidence="2 3">
    <name type="scientific">Sitophilus oryzae</name>
    <name type="common">Rice weevil</name>
    <name type="synonym">Curculio oryzae</name>
    <dbReference type="NCBI Taxonomy" id="7048"/>
    <lineage>
        <taxon>Eukaryota</taxon>
        <taxon>Metazoa</taxon>
        <taxon>Ecdysozoa</taxon>
        <taxon>Arthropoda</taxon>
        <taxon>Hexapoda</taxon>
        <taxon>Insecta</taxon>
        <taxon>Pterygota</taxon>
        <taxon>Neoptera</taxon>
        <taxon>Endopterygota</taxon>
        <taxon>Coleoptera</taxon>
        <taxon>Polyphaga</taxon>
        <taxon>Cucujiformia</taxon>
        <taxon>Curculionidae</taxon>
        <taxon>Dryophthorinae</taxon>
        <taxon>Sitophilus</taxon>
    </lineage>
</organism>
<dbReference type="KEGG" id="soy:115880940"/>
<feature type="region of interest" description="Disordered" evidence="1">
    <location>
        <begin position="274"/>
        <end position="298"/>
    </location>
</feature>
<proteinExistence type="predicted"/>
<sequence length="709" mass="79860">MELKVRTYKRNPSKAYLIPEKSPAVSQPSCSKDVLAPIPAKRLKLESHLGLTYVESDPDDPEVPESNSGKHEVPSPSKITALTASPEKPQTSPSQCPLRSKMIDRLKDQINNILKDLKSPVRINNQTKQNNQSSSNNIATVAEDREDLSCKKGLDAIKEVNTGNDINSTQQPIKVSEETISGSSQGNLNKAGNVIEDQGNKSQKSDLDELKLDIRLVEGVKTGKCFNPAQQQMKLLKEMSSASGQSNINKAGNVTESEGNKCNKEVVIEIRKPKRSYTRRQQQNSYKKPMNISSENNSDGVENFLLVVSEKKPETTVCKTGSAIGKKRTRRTSSRSKQDLDINDGSIKVDRVRPPRRSYSQQKRKKPGVDDLEENVSYKKEPIVGKKQTRRTKGNIKKDLDFVCNENGSIERERPRTRAYLSQQHKLEQEQINMCNKNNTDVIENISERTKQERVAEMNPEQSSDTVLCEKQPAGELKNVPENPNVRITEEHPEQSSDIVLCEKEPAGEIEHVSENQAEGHVEYQNEKITEHHPEHSSDIVLCEKERAGELEKVPEHQMEEDVEYQNVRNTETHPEPSSDVVLCEKEPAGEIEHVPESQAEGHVEYQNERITEDHPEQSSDTVLCKQERAGELEKVPEHQMEEDVEYQNVRNTETHPEPSSDIVLGGKAINTKTVTRANECVKQDLDDIDAINAILEVERDNIDEFDIL</sequence>
<feature type="region of interest" description="Disordered" evidence="1">
    <location>
        <begin position="119"/>
        <end position="142"/>
    </location>
</feature>
<dbReference type="AlphaFoldDB" id="A0A6J2XSZ1"/>
<feature type="compositionally biased region" description="Low complexity" evidence="1">
    <location>
        <begin position="124"/>
        <end position="137"/>
    </location>
</feature>
<feature type="compositionally biased region" description="Basic residues" evidence="1">
    <location>
        <begin position="325"/>
        <end position="334"/>
    </location>
</feature>
<dbReference type="GeneID" id="115880940"/>
<protein>
    <submittedName>
        <fullName evidence="3">Uncharacterized protein LOC115880940</fullName>
    </submittedName>
</protein>